<evidence type="ECO:0000256" key="1">
    <source>
        <dbReference type="ARBA" id="ARBA00004162"/>
    </source>
</evidence>
<dbReference type="InterPro" id="IPR007168">
    <property type="entry name" value="Phageshock_PspC_N"/>
</dbReference>
<protein>
    <submittedName>
        <fullName evidence="8">PspC domain-containing protein</fullName>
    </submittedName>
</protein>
<evidence type="ECO:0000256" key="4">
    <source>
        <dbReference type="ARBA" id="ARBA00022989"/>
    </source>
</evidence>
<dbReference type="Proteomes" id="UP000824005">
    <property type="component" value="Unassembled WGS sequence"/>
</dbReference>
<organism evidence="8 9">
    <name type="scientific">Candidatus Agrococcus pullicola</name>
    <dbReference type="NCBI Taxonomy" id="2838429"/>
    <lineage>
        <taxon>Bacteria</taxon>
        <taxon>Bacillati</taxon>
        <taxon>Actinomycetota</taxon>
        <taxon>Actinomycetes</taxon>
        <taxon>Micrococcales</taxon>
        <taxon>Microbacteriaceae</taxon>
        <taxon>Agrococcus</taxon>
    </lineage>
</organism>
<name>A0A9D1YVU6_9MICO</name>
<reference evidence="8" key="1">
    <citation type="journal article" date="2021" name="PeerJ">
        <title>Extensive microbial diversity within the chicken gut microbiome revealed by metagenomics and culture.</title>
        <authorList>
            <person name="Gilroy R."/>
            <person name="Ravi A."/>
            <person name="Getino M."/>
            <person name="Pursley I."/>
            <person name="Horton D.L."/>
            <person name="Alikhan N.F."/>
            <person name="Baker D."/>
            <person name="Gharbi K."/>
            <person name="Hall N."/>
            <person name="Watson M."/>
            <person name="Adriaenssens E.M."/>
            <person name="Foster-Nyarko E."/>
            <person name="Jarju S."/>
            <person name="Secka A."/>
            <person name="Antonio M."/>
            <person name="Oren A."/>
            <person name="Chaudhuri R.R."/>
            <person name="La Ragione R."/>
            <person name="Hildebrand F."/>
            <person name="Pallen M.J."/>
        </authorList>
    </citation>
    <scope>NUCLEOTIDE SEQUENCE</scope>
    <source>
        <strain evidence="8">ChiGjej1B1-98</strain>
    </source>
</reference>
<evidence type="ECO:0000313" key="9">
    <source>
        <dbReference type="Proteomes" id="UP000824005"/>
    </source>
</evidence>
<dbReference type="Pfam" id="PF04024">
    <property type="entry name" value="PspC"/>
    <property type="match status" value="1"/>
</dbReference>
<comment type="subcellular location">
    <subcellularLocation>
        <location evidence="1">Cell membrane</location>
        <topology evidence="1">Single-pass membrane protein</topology>
    </subcellularLocation>
</comment>
<evidence type="ECO:0000256" key="2">
    <source>
        <dbReference type="ARBA" id="ARBA00022475"/>
    </source>
</evidence>
<evidence type="ECO:0000256" key="5">
    <source>
        <dbReference type="ARBA" id="ARBA00023136"/>
    </source>
</evidence>
<comment type="caution">
    <text evidence="8">The sequence shown here is derived from an EMBL/GenBank/DDBJ whole genome shotgun (WGS) entry which is preliminary data.</text>
</comment>
<dbReference type="AlphaFoldDB" id="A0A9D1YVU6"/>
<keyword evidence="4 6" id="KW-1133">Transmembrane helix</keyword>
<accession>A0A9D1YVU6</accession>
<keyword evidence="3 6" id="KW-0812">Transmembrane</keyword>
<evidence type="ECO:0000256" key="6">
    <source>
        <dbReference type="SAM" id="Phobius"/>
    </source>
</evidence>
<sequence>MNGLLRPAGDRWVAGVCSAIARRFGWSVGLVRLLTVVSVLFLGLSLWVYIVLWILIPSGH</sequence>
<keyword evidence="5 6" id="KW-0472">Membrane</keyword>
<evidence type="ECO:0000259" key="7">
    <source>
        <dbReference type="Pfam" id="PF04024"/>
    </source>
</evidence>
<dbReference type="GO" id="GO:0005886">
    <property type="term" value="C:plasma membrane"/>
    <property type="evidence" value="ECO:0007669"/>
    <property type="project" value="UniProtKB-SubCell"/>
</dbReference>
<proteinExistence type="predicted"/>
<evidence type="ECO:0000313" key="8">
    <source>
        <dbReference type="EMBL" id="HIY66268.1"/>
    </source>
</evidence>
<dbReference type="PANTHER" id="PTHR33885">
    <property type="entry name" value="PHAGE SHOCK PROTEIN C"/>
    <property type="match status" value="1"/>
</dbReference>
<dbReference type="PANTHER" id="PTHR33885:SF3">
    <property type="entry name" value="PHAGE SHOCK PROTEIN C"/>
    <property type="match status" value="1"/>
</dbReference>
<dbReference type="InterPro" id="IPR052027">
    <property type="entry name" value="PspC"/>
</dbReference>
<keyword evidence="2" id="KW-1003">Cell membrane</keyword>
<reference evidence="8" key="2">
    <citation type="submission" date="2021-04" db="EMBL/GenBank/DDBJ databases">
        <authorList>
            <person name="Gilroy R."/>
        </authorList>
    </citation>
    <scope>NUCLEOTIDE SEQUENCE</scope>
    <source>
        <strain evidence="8">ChiGjej1B1-98</strain>
    </source>
</reference>
<feature type="domain" description="Phage shock protein PspC N-terminal" evidence="7">
    <location>
        <begin position="3"/>
        <end position="58"/>
    </location>
</feature>
<gene>
    <name evidence="8" type="ORF">H9830_08345</name>
</gene>
<evidence type="ECO:0000256" key="3">
    <source>
        <dbReference type="ARBA" id="ARBA00022692"/>
    </source>
</evidence>
<feature type="transmembrane region" description="Helical" evidence="6">
    <location>
        <begin position="30"/>
        <end position="56"/>
    </location>
</feature>
<dbReference type="EMBL" id="DXDC01000251">
    <property type="protein sequence ID" value="HIY66268.1"/>
    <property type="molecule type" value="Genomic_DNA"/>
</dbReference>